<feature type="domain" description="N-acetyltransferase" evidence="1">
    <location>
        <begin position="2"/>
        <end position="146"/>
    </location>
</feature>
<dbReference type="RefSeq" id="WP_099243901.1">
    <property type="nucleotide sequence ID" value="NZ_FXXP01000001.1"/>
</dbReference>
<dbReference type="InterPro" id="IPR016181">
    <property type="entry name" value="Acyl_CoA_acyltransferase"/>
</dbReference>
<name>A0A238JBS0_9RHOB</name>
<organism evidence="2 3">
    <name type="scientific">Pelagimonas phthalicica</name>
    <dbReference type="NCBI Taxonomy" id="1037362"/>
    <lineage>
        <taxon>Bacteria</taxon>
        <taxon>Pseudomonadati</taxon>
        <taxon>Pseudomonadota</taxon>
        <taxon>Alphaproteobacteria</taxon>
        <taxon>Rhodobacterales</taxon>
        <taxon>Roseobacteraceae</taxon>
        <taxon>Pelagimonas</taxon>
    </lineage>
</organism>
<dbReference type="PROSITE" id="PS51186">
    <property type="entry name" value="GNAT"/>
    <property type="match status" value="1"/>
</dbReference>
<dbReference type="OrthoDB" id="9815099at2"/>
<accession>A0A238JBS0</accession>
<dbReference type="Gene3D" id="3.40.630.30">
    <property type="match status" value="1"/>
</dbReference>
<dbReference type="Pfam" id="PF00583">
    <property type="entry name" value="Acetyltransf_1"/>
    <property type="match status" value="1"/>
</dbReference>
<proteinExistence type="predicted"/>
<dbReference type="GO" id="GO:0016747">
    <property type="term" value="F:acyltransferase activity, transferring groups other than amino-acyl groups"/>
    <property type="evidence" value="ECO:0007669"/>
    <property type="project" value="InterPro"/>
</dbReference>
<dbReference type="AlphaFoldDB" id="A0A238JBS0"/>
<dbReference type="CDD" id="cd04301">
    <property type="entry name" value="NAT_SF"/>
    <property type="match status" value="1"/>
</dbReference>
<dbReference type="Proteomes" id="UP000225972">
    <property type="component" value="Unassembled WGS sequence"/>
</dbReference>
<dbReference type="InterPro" id="IPR000182">
    <property type="entry name" value="GNAT_dom"/>
</dbReference>
<keyword evidence="3" id="KW-1185">Reference proteome</keyword>
<evidence type="ECO:0000259" key="1">
    <source>
        <dbReference type="PROSITE" id="PS51186"/>
    </source>
</evidence>
<dbReference type="SUPFAM" id="SSF55729">
    <property type="entry name" value="Acyl-CoA N-acyltransferases (Nat)"/>
    <property type="match status" value="1"/>
</dbReference>
<gene>
    <name evidence="2" type="ORF">TRP8649_01713</name>
</gene>
<protein>
    <recommendedName>
        <fullName evidence="1">N-acetyltransferase domain-containing protein</fullName>
    </recommendedName>
</protein>
<evidence type="ECO:0000313" key="2">
    <source>
        <dbReference type="EMBL" id="SMX27607.1"/>
    </source>
</evidence>
<sequence>MYTLHPETPDDWWEVENLYDTCFAPGRTALSSYRLREGVEPVRGLCVVARDADGILGAAIRYWPVMVGHWHCLLLGPIAVHPTAQGEGLGSALMRDTLERAREAGHERVILVGDEPYYSRFGFVRLNGVDMPPPTNPDRILGVALVDGAWDGVKGSVSRCETTEG</sequence>
<dbReference type="EMBL" id="FXXP01000001">
    <property type="protein sequence ID" value="SMX27607.1"/>
    <property type="molecule type" value="Genomic_DNA"/>
</dbReference>
<evidence type="ECO:0000313" key="3">
    <source>
        <dbReference type="Proteomes" id="UP000225972"/>
    </source>
</evidence>
<reference evidence="3" key="1">
    <citation type="submission" date="2017-05" db="EMBL/GenBank/DDBJ databases">
        <authorList>
            <person name="Rodrigo-Torres L."/>
            <person name="Arahal R. D."/>
            <person name="Lucena T."/>
        </authorList>
    </citation>
    <scope>NUCLEOTIDE SEQUENCE [LARGE SCALE GENOMIC DNA]</scope>
    <source>
        <strain evidence="3">CECT 8649</strain>
    </source>
</reference>